<dbReference type="SUPFAM" id="SSF53448">
    <property type="entry name" value="Nucleotide-diphospho-sugar transferases"/>
    <property type="match status" value="1"/>
</dbReference>
<accession>A0ABU2L5C7</accession>
<protein>
    <submittedName>
        <fullName evidence="2">Glycosyltransferase family A protein</fullName>
        <ecNumber evidence="2">2.4.-.-</ecNumber>
    </submittedName>
</protein>
<comment type="caution">
    <text evidence="2">The sequence shown here is derived from an EMBL/GenBank/DDBJ whole genome shotgun (WGS) entry which is preliminary data.</text>
</comment>
<dbReference type="Proteomes" id="UP001183388">
    <property type="component" value="Unassembled WGS sequence"/>
</dbReference>
<dbReference type="EC" id="2.4.-.-" evidence="2"/>
<feature type="domain" description="Glycosyltransferase 2-like" evidence="1">
    <location>
        <begin position="20"/>
        <end position="175"/>
    </location>
</feature>
<gene>
    <name evidence="2" type="ORF">RM780_07290</name>
</gene>
<evidence type="ECO:0000313" key="2">
    <source>
        <dbReference type="EMBL" id="MDT0306766.1"/>
    </source>
</evidence>
<organism evidence="2 3">
    <name type="scientific">Streptomyces boetiae</name>
    <dbReference type="NCBI Taxonomy" id="3075541"/>
    <lineage>
        <taxon>Bacteria</taxon>
        <taxon>Bacillati</taxon>
        <taxon>Actinomycetota</taxon>
        <taxon>Actinomycetes</taxon>
        <taxon>Kitasatosporales</taxon>
        <taxon>Streptomycetaceae</taxon>
        <taxon>Streptomyces</taxon>
    </lineage>
</organism>
<dbReference type="GO" id="GO:0016757">
    <property type="term" value="F:glycosyltransferase activity"/>
    <property type="evidence" value="ECO:0007669"/>
    <property type="project" value="UniProtKB-KW"/>
</dbReference>
<dbReference type="InterPro" id="IPR001173">
    <property type="entry name" value="Glyco_trans_2-like"/>
</dbReference>
<keyword evidence="2" id="KW-0808">Transferase</keyword>
<evidence type="ECO:0000259" key="1">
    <source>
        <dbReference type="Pfam" id="PF00535"/>
    </source>
</evidence>
<dbReference type="PANTHER" id="PTHR43685">
    <property type="entry name" value="GLYCOSYLTRANSFERASE"/>
    <property type="match status" value="1"/>
</dbReference>
<reference evidence="3" key="1">
    <citation type="submission" date="2023-07" db="EMBL/GenBank/DDBJ databases">
        <title>30 novel species of actinomycetes from the DSMZ collection.</title>
        <authorList>
            <person name="Nouioui I."/>
        </authorList>
    </citation>
    <scope>NUCLEOTIDE SEQUENCE [LARGE SCALE GENOMIC DNA]</scope>
    <source>
        <strain evidence="3">DSM 44917</strain>
    </source>
</reference>
<sequence>MTDSPRPAAPALGSGAPTVSVVVPTRDRPELLARAVAAILGQEYEGTVECLVVFDRSEPVPVPAPTGPGRTLRLLRNDRAPGLAGARNTGILAAGGELVAFCDDDDEWLPGKLAAQARLLAEYPDTPLVSTGIVVAHDGRDFPRLAPDRPLERADFLRDRIMEVHPSTVLARRAVVLERIGLVDEEIPGGYGEDYEFLLRAADAGPVRAVHQPLVRVLWHARSFFSDRWPMIISALRYLVAKHPDFRADPIGIARIEAQLAFAYAGLGDRHASRRWARQAFRHNPREQRVYAALLAGSGLVRADTLVRLAHRAGRGI</sequence>
<dbReference type="PANTHER" id="PTHR43685:SF2">
    <property type="entry name" value="GLYCOSYLTRANSFERASE 2-LIKE DOMAIN-CONTAINING PROTEIN"/>
    <property type="match status" value="1"/>
</dbReference>
<dbReference type="RefSeq" id="WP_311629695.1">
    <property type="nucleotide sequence ID" value="NZ_JAVREN010000007.1"/>
</dbReference>
<proteinExistence type="predicted"/>
<dbReference type="EMBL" id="JAVREN010000007">
    <property type="protein sequence ID" value="MDT0306766.1"/>
    <property type="molecule type" value="Genomic_DNA"/>
</dbReference>
<dbReference type="CDD" id="cd00761">
    <property type="entry name" value="Glyco_tranf_GTA_type"/>
    <property type="match status" value="1"/>
</dbReference>
<keyword evidence="3" id="KW-1185">Reference proteome</keyword>
<evidence type="ECO:0000313" key="3">
    <source>
        <dbReference type="Proteomes" id="UP001183388"/>
    </source>
</evidence>
<dbReference type="InterPro" id="IPR050834">
    <property type="entry name" value="Glycosyltransf_2"/>
</dbReference>
<dbReference type="Pfam" id="PF00535">
    <property type="entry name" value="Glycos_transf_2"/>
    <property type="match status" value="1"/>
</dbReference>
<name>A0ABU2L5C7_9ACTN</name>
<dbReference type="InterPro" id="IPR029044">
    <property type="entry name" value="Nucleotide-diphossugar_trans"/>
</dbReference>
<keyword evidence="2" id="KW-0328">Glycosyltransferase</keyword>
<dbReference type="Gene3D" id="3.90.550.10">
    <property type="entry name" value="Spore Coat Polysaccharide Biosynthesis Protein SpsA, Chain A"/>
    <property type="match status" value="1"/>
</dbReference>